<dbReference type="EMBL" id="JASJEV010000004">
    <property type="protein sequence ID" value="MDJ1158361.1"/>
    <property type="molecule type" value="Genomic_DNA"/>
</dbReference>
<dbReference type="SUPFAM" id="SSF55729">
    <property type="entry name" value="Acyl-CoA N-acyltransferases (Nat)"/>
    <property type="match status" value="1"/>
</dbReference>
<evidence type="ECO:0000256" key="2">
    <source>
        <dbReference type="ARBA" id="ARBA00023315"/>
    </source>
</evidence>
<dbReference type="EC" id="2.3.1.-" evidence="4"/>
<sequence>MTTKLRPAHIADLDSLLAIEAACFATDRLSRRALRHAMVSAAGAALVAERSGTVVAYGLAAFRKGSRLGRITSLAVQPQAAGNGIGRALLAALGEEAVRRGCSHLRLEVRPDNAAAIRLYERAGYRHFGEYPDFYEDGSPALRYEKALARASLTPST</sequence>
<dbReference type="PROSITE" id="PS51186">
    <property type="entry name" value="GNAT"/>
    <property type="match status" value="1"/>
</dbReference>
<keyword evidence="1 4" id="KW-0808">Transferase</keyword>
<keyword evidence="2 4" id="KW-0012">Acyltransferase</keyword>
<dbReference type="GO" id="GO:0016746">
    <property type="term" value="F:acyltransferase activity"/>
    <property type="evidence" value="ECO:0007669"/>
    <property type="project" value="UniProtKB-KW"/>
</dbReference>
<organism evidence="4 5">
    <name type="scientific">Chelatococcus albus</name>
    <dbReference type="NCBI Taxonomy" id="3047466"/>
    <lineage>
        <taxon>Bacteria</taxon>
        <taxon>Pseudomonadati</taxon>
        <taxon>Pseudomonadota</taxon>
        <taxon>Alphaproteobacteria</taxon>
        <taxon>Hyphomicrobiales</taxon>
        <taxon>Chelatococcaceae</taxon>
        <taxon>Chelatococcus</taxon>
    </lineage>
</organism>
<accession>A0ABT7AG61</accession>
<evidence type="ECO:0000313" key="4">
    <source>
        <dbReference type="EMBL" id="MDJ1158361.1"/>
    </source>
</evidence>
<gene>
    <name evidence="4" type="ORF">QNA08_08965</name>
</gene>
<name>A0ABT7AG61_9HYPH</name>
<proteinExistence type="predicted"/>
<comment type="caution">
    <text evidence="4">The sequence shown here is derived from an EMBL/GenBank/DDBJ whole genome shotgun (WGS) entry which is preliminary data.</text>
</comment>
<dbReference type="RefSeq" id="WP_283740347.1">
    <property type="nucleotide sequence ID" value="NZ_JASJEV010000004.1"/>
</dbReference>
<keyword evidence="5" id="KW-1185">Reference proteome</keyword>
<reference evidence="4 5" key="1">
    <citation type="submission" date="2023-05" db="EMBL/GenBank/DDBJ databases">
        <title>Chelatococcus sp. nov., a moderately thermophilic bacterium isolated from hot spring microbial mat.</title>
        <authorList>
            <person name="Hu C.-J."/>
            <person name="Li W.-J."/>
        </authorList>
    </citation>
    <scope>NUCLEOTIDE SEQUENCE [LARGE SCALE GENOMIC DNA]</scope>
    <source>
        <strain evidence="4 5">SYSU G07232</strain>
    </source>
</reference>
<dbReference type="CDD" id="cd04301">
    <property type="entry name" value="NAT_SF"/>
    <property type="match status" value="1"/>
</dbReference>
<feature type="domain" description="N-acetyltransferase" evidence="3">
    <location>
        <begin position="3"/>
        <end position="149"/>
    </location>
</feature>
<evidence type="ECO:0000259" key="3">
    <source>
        <dbReference type="PROSITE" id="PS51186"/>
    </source>
</evidence>
<dbReference type="InterPro" id="IPR016181">
    <property type="entry name" value="Acyl_CoA_acyltransferase"/>
</dbReference>
<dbReference type="PANTHER" id="PTHR43420:SF12">
    <property type="entry name" value="N-ACETYLTRANSFERASE DOMAIN-CONTAINING PROTEIN"/>
    <property type="match status" value="1"/>
</dbReference>
<dbReference type="Proteomes" id="UP001321492">
    <property type="component" value="Unassembled WGS sequence"/>
</dbReference>
<dbReference type="InterPro" id="IPR050680">
    <property type="entry name" value="YpeA/RimI_acetyltransf"/>
</dbReference>
<protein>
    <submittedName>
        <fullName evidence="4">GNAT family N-acetyltransferase</fullName>
        <ecNumber evidence="4">2.3.1.-</ecNumber>
    </submittedName>
</protein>
<dbReference type="PANTHER" id="PTHR43420">
    <property type="entry name" value="ACETYLTRANSFERASE"/>
    <property type="match status" value="1"/>
</dbReference>
<dbReference type="InterPro" id="IPR000182">
    <property type="entry name" value="GNAT_dom"/>
</dbReference>
<evidence type="ECO:0000313" key="5">
    <source>
        <dbReference type="Proteomes" id="UP001321492"/>
    </source>
</evidence>
<evidence type="ECO:0000256" key="1">
    <source>
        <dbReference type="ARBA" id="ARBA00022679"/>
    </source>
</evidence>
<dbReference type="Pfam" id="PF00583">
    <property type="entry name" value="Acetyltransf_1"/>
    <property type="match status" value="1"/>
</dbReference>
<dbReference type="Gene3D" id="3.40.630.30">
    <property type="match status" value="1"/>
</dbReference>